<proteinExistence type="predicted"/>
<dbReference type="Proteomes" id="UP000053630">
    <property type="component" value="Unassembled WGS sequence"/>
</dbReference>
<dbReference type="RefSeq" id="XP_007271954.1">
    <property type="nucleotide sequence ID" value="XM_007271892.1"/>
</dbReference>
<name>R7SH65_FOMME</name>
<organism evidence="2 3">
    <name type="scientific">Fomitiporia mediterranea (strain MF3/22)</name>
    <name type="common">Grapevine white-rot fungus</name>
    <dbReference type="NCBI Taxonomy" id="694068"/>
    <lineage>
        <taxon>Eukaryota</taxon>
        <taxon>Fungi</taxon>
        <taxon>Dikarya</taxon>
        <taxon>Basidiomycota</taxon>
        <taxon>Agaricomycotina</taxon>
        <taxon>Agaricomycetes</taxon>
        <taxon>Hymenochaetales</taxon>
        <taxon>Hymenochaetaceae</taxon>
        <taxon>Fomitiporia</taxon>
    </lineage>
</organism>
<evidence type="ECO:0000313" key="3">
    <source>
        <dbReference type="Proteomes" id="UP000053630"/>
    </source>
</evidence>
<accession>R7SH65</accession>
<feature type="region of interest" description="Disordered" evidence="1">
    <location>
        <begin position="160"/>
        <end position="182"/>
    </location>
</feature>
<dbReference type="Gene3D" id="1.20.120.20">
    <property type="entry name" value="Apolipoprotein"/>
    <property type="match status" value="1"/>
</dbReference>
<evidence type="ECO:0000313" key="2">
    <source>
        <dbReference type="EMBL" id="EJC97725.1"/>
    </source>
</evidence>
<keyword evidence="3" id="KW-1185">Reference proteome</keyword>
<dbReference type="KEGG" id="fme:FOMMEDRAFT_115046"/>
<sequence length="356" mass="38068">MATETQTAPSVLTAPPNLPQYTVLSRVASIPLISDSLAVLHATLLNNALTKMPYSTAQAIGSAAFRVSEPIQARLAPVINRADGIANKAVDVVESRYPYPFHAPTEEIYGHLKQHSEHAYGVANKTIDDKVRTPAYGIVKGVDQRFTPVVDRFASVVNSINSKKTDPDSPTPDGPATGTPNDEFQYRRAFRLSLSLKDSLVGLTNEQLKQIQEHNILVQKAAATAHSITSTISTSYDAAATRVHALSDTMVGELHGLQTSASALPAQAQSSLGGLSERLGPVINEVKEILRSDAPVKEKLARLRQTVEQQIQPILANATARLQDAVKAVRSRAESVTANGKSAPAPNGTVPNGDKH</sequence>
<dbReference type="EMBL" id="JH717985">
    <property type="protein sequence ID" value="EJC97725.1"/>
    <property type="molecule type" value="Genomic_DNA"/>
</dbReference>
<dbReference type="OrthoDB" id="376826at2759"/>
<protein>
    <recommendedName>
        <fullName evidence="4">Lipid droplet-associated perilipin protein</fullName>
    </recommendedName>
</protein>
<dbReference type="eggNOG" id="ENOG502S7Q3">
    <property type="taxonomic scope" value="Eukaryota"/>
</dbReference>
<dbReference type="OMA" id="KYTEPIQ"/>
<dbReference type="GeneID" id="18670854"/>
<evidence type="ECO:0008006" key="4">
    <source>
        <dbReference type="Google" id="ProtNLM"/>
    </source>
</evidence>
<reference evidence="3" key="1">
    <citation type="journal article" date="2012" name="Science">
        <title>The Paleozoic origin of enzymatic lignin decomposition reconstructed from 31 fungal genomes.</title>
        <authorList>
            <person name="Floudas D."/>
            <person name="Binder M."/>
            <person name="Riley R."/>
            <person name="Barry K."/>
            <person name="Blanchette R.A."/>
            <person name="Henrissat B."/>
            <person name="Martinez A.T."/>
            <person name="Otillar R."/>
            <person name="Spatafora J.W."/>
            <person name="Yadav J.S."/>
            <person name="Aerts A."/>
            <person name="Benoit I."/>
            <person name="Boyd A."/>
            <person name="Carlson A."/>
            <person name="Copeland A."/>
            <person name="Coutinho P.M."/>
            <person name="de Vries R.P."/>
            <person name="Ferreira P."/>
            <person name="Findley K."/>
            <person name="Foster B."/>
            <person name="Gaskell J."/>
            <person name="Glotzer D."/>
            <person name="Gorecki P."/>
            <person name="Heitman J."/>
            <person name="Hesse C."/>
            <person name="Hori C."/>
            <person name="Igarashi K."/>
            <person name="Jurgens J.A."/>
            <person name="Kallen N."/>
            <person name="Kersten P."/>
            <person name="Kohler A."/>
            <person name="Kuees U."/>
            <person name="Kumar T.K.A."/>
            <person name="Kuo A."/>
            <person name="LaButti K."/>
            <person name="Larrondo L.F."/>
            <person name="Lindquist E."/>
            <person name="Ling A."/>
            <person name="Lombard V."/>
            <person name="Lucas S."/>
            <person name="Lundell T."/>
            <person name="Martin R."/>
            <person name="McLaughlin D.J."/>
            <person name="Morgenstern I."/>
            <person name="Morin E."/>
            <person name="Murat C."/>
            <person name="Nagy L.G."/>
            <person name="Nolan M."/>
            <person name="Ohm R.A."/>
            <person name="Patyshakuliyeva A."/>
            <person name="Rokas A."/>
            <person name="Ruiz-Duenas F.J."/>
            <person name="Sabat G."/>
            <person name="Salamov A."/>
            <person name="Samejima M."/>
            <person name="Schmutz J."/>
            <person name="Slot J.C."/>
            <person name="St John F."/>
            <person name="Stenlid J."/>
            <person name="Sun H."/>
            <person name="Sun S."/>
            <person name="Syed K."/>
            <person name="Tsang A."/>
            <person name="Wiebenga A."/>
            <person name="Young D."/>
            <person name="Pisabarro A."/>
            <person name="Eastwood D.C."/>
            <person name="Martin F."/>
            <person name="Cullen D."/>
            <person name="Grigoriev I.V."/>
            <person name="Hibbett D.S."/>
        </authorList>
    </citation>
    <scope>NUCLEOTIDE SEQUENCE [LARGE SCALE GENOMIC DNA]</scope>
    <source>
        <strain evidence="3">MF3/22</strain>
    </source>
</reference>
<feature type="region of interest" description="Disordered" evidence="1">
    <location>
        <begin position="333"/>
        <end position="356"/>
    </location>
</feature>
<evidence type="ECO:0000256" key="1">
    <source>
        <dbReference type="SAM" id="MobiDB-lite"/>
    </source>
</evidence>
<dbReference type="AlphaFoldDB" id="R7SH65"/>
<gene>
    <name evidence="2" type="ORF">FOMMEDRAFT_115046</name>
</gene>